<evidence type="ECO:0000313" key="3">
    <source>
        <dbReference type="Proteomes" id="UP000037425"/>
    </source>
</evidence>
<dbReference type="SUPFAM" id="SSF51735">
    <property type="entry name" value="NAD(P)-binding Rossmann-fold domains"/>
    <property type="match status" value="1"/>
</dbReference>
<dbReference type="InterPro" id="IPR050177">
    <property type="entry name" value="Lipid_A_modif_metabolic_enz"/>
</dbReference>
<dbReference type="EMBL" id="LGAP01000029">
    <property type="protein sequence ID" value="KOF14161.1"/>
    <property type="molecule type" value="Genomic_DNA"/>
</dbReference>
<feature type="domain" description="NAD-dependent epimerase/dehydratase" evidence="1">
    <location>
        <begin position="3"/>
        <end position="164"/>
    </location>
</feature>
<protein>
    <submittedName>
        <fullName evidence="2">Epimerase</fullName>
    </submittedName>
</protein>
<evidence type="ECO:0000259" key="1">
    <source>
        <dbReference type="Pfam" id="PF01370"/>
    </source>
</evidence>
<dbReference type="PANTHER" id="PTHR43245">
    <property type="entry name" value="BIFUNCTIONAL POLYMYXIN RESISTANCE PROTEIN ARNA"/>
    <property type="match status" value="1"/>
</dbReference>
<dbReference type="Pfam" id="PF01370">
    <property type="entry name" value="Epimerase"/>
    <property type="match status" value="1"/>
</dbReference>
<dbReference type="OrthoDB" id="9801056at2"/>
<dbReference type="RefSeq" id="WP_053252092.1">
    <property type="nucleotide sequence ID" value="NZ_LGAP01000029.1"/>
</dbReference>
<dbReference type="InterPro" id="IPR036291">
    <property type="entry name" value="NAD(P)-bd_dom_sf"/>
</dbReference>
<organism evidence="2 3">
    <name type="scientific">Ensifer adhaerens</name>
    <name type="common">Sinorhizobium morelense</name>
    <dbReference type="NCBI Taxonomy" id="106592"/>
    <lineage>
        <taxon>Bacteria</taxon>
        <taxon>Pseudomonadati</taxon>
        <taxon>Pseudomonadota</taxon>
        <taxon>Alphaproteobacteria</taxon>
        <taxon>Hyphomicrobiales</taxon>
        <taxon>Rhizobiaceae</taxon>
        <taxon>Sinorhizobium/Ensifer group</taxon>
        <taxon>Ensifer</taxon>
    </lineage>
</organism>
<reference evidence="3" key="1">
    <citation type="submission" date="2015-07" db="EMBL/GenBank/DDBJ databases">
        <title>Whole genome sequence of an Ensifer adhaerens strain isolated from a cave pool in the Wind Cave National Park.</title>
        <authorList>
            <person name="Eng W.W.H."/>
            <person name="Gan H.M."/>
            <person name="Barton H.A."/>
            <person name="Savka M.A."/>
        </authorList>
    </citation>
    <scope>NUCLEOTIDE SEQUENCE [LARGE SCALE GENOMIC DNA]</scope>
    <source>
        <strain evidence="3">SD006</strain>
    </source>
</reference>
<accession>A0A0L8BHK6</accession>
<proteinExistence type="predicted"/>
<sequence length="296" mass="32089">MRIVLTGSSGRVGRAIYNALAPHHDVVGIDRAPFATTEISGDLVDGVLLERAMQGADAVIHTGGLHAPHVDTIPDAEFERVNVMGTHLVIAAAQATGVSRIVFTSTTALYGHAVKEGACTWITEETPPQPHTIYHHTKLAAEALLENAADRALHVRVLRMSRCFPEQADRMAAYRLHRGIDVRDVADAHVAALDNDGPAFQRFIVSGEPAFLPTDCRHLVSDAAAVLRERATKFSQAFAERGWSLPTSIDRIYDPSAAIGALGWKPRFGFKEVLAQLDRGSLEVLPVRKAAPGRFD</sequence>
<gene>
    <name evidence="2" type="ORF">AC244_28030</name>
</gene>
<evidence type="ECO:0000313" key="2">
    <source>
        <dbReference type="EMBL" id="KOF14161.1"/>
    </source>
</evidence>
<dbReference type="Proteomes" id="UP000037425">
    <property type="component" value="Unassembled WGS sequence"/>
</dbReference>
<comment type="caution">
    <text evidence="2">The sequence shown here is derived from an EMBL/GenBank/DDBJ whole genome shotgun (WGS) entry which is preliminary data.</text>
</comment>
<name>A0A0L8BHK6_ENSAD</name>
<dbReference type="PATRIC" id="fig|106592.7.peg.4413"/>
<dbReference type="PANTHER" id="PTHR43245:SF54">
    <property type="entry name" value="BLL0593 PROTEIN"/>
    <property type="match status" value="1"/>
</dbReference>
<dbReference type="AlphaFoldDB" id="A0A0L8BHK6"/>
<dbReference type="Gene3D" id="3.40.50.720">
    <property type="entry name" value="NAD(P)-binding Rossmann-like Domain"/>
    <property type="match status" value="1"/>
</dbReference>
<dbReference type="InterPro" id="IPR001509">
    <property type="entry name" value="Epimerase_deHydtase"/>
</dbReference>